<evidence type="ECO:0000256" key="4">
    <source>
        <dbReference type="ARBA" id="ARBA00023242"/>
    </source>
</evidence>
<evidence type="ECO:0000256" key="6">
    <source>
        <dbReference type="ARBA" id="ARBA00030030"/>
    </source>
</evidence>
<keyword evidence="1" id="KW-0540">Nuclease</keyword>
<dbReference type="Pfam" id="PF09749">
    <property type="entry name" value="HVSL"/>
    <property type="match status" value="1"/>
</dbReference>
<reference evidence="7" key="1">
    <citation type="submission" date="2015-04" db="EMBL/GenBank/DDBJ databases">
        <authorList>
            <consortium name="Pathogen Informatics"/>
        </authorList>
    </citation>
    <scope>NUCLEOTIDE SEQUENCE [LARGE SCALE GENOMIC DNA]</scope>
    <source>
        <strain evidence="7">8A</strain>
    </source>
</reference>
<dbReference type="AlphaFoldDB" id="A0A1J1GRJ3"/>
<dbReference type="InterPro" id="IPR027521">
    <property type="entry name" value="Usb1"/>
</dbReference>
<organism evidence="7 8">
    <name type="scientific">Plasmodium gallinaceum</name>
    <dbReference type="NCBI Taxonomy" id="5849"/>
    <lineage>
        <taxon>Eukaryota</taxon>
        <taxon>Sar</taxon>
        <taxon>Alveolata</taxon>
        <taxon>Apicomplexa</taxon>
        <taxon>Aconoidasida</taxon>
        <taxon>Haemosporida</taxon>
        <taxon>Plasmodiidae</taxon>
        <taxon>Plasmodium</taxon>
        <taxon>Plasmodium (Haemamoeba)</taxon>
    </lineage>
</organism>
<dbReference type="EMBL" id="CVMV01000032">
    <property type="protein sequence ID" value="CRG95151.1"/>
    <property type="molecule type" value="Genomic_DNA"/>
</dbReference>
<dbReference type="PANTHER" id="PTHR13522">
    <property type="entry name" value="U6 SNRNA PHOSPHODIESTERASE 1"/>
    <property type="match status" value="1"/>
</dbReference>
<evidence type="ECO:0000313" key="7">
    <source>
        <dbReference type="EMBL" id="CRG95151.1"/>
    </source>
</evidence>
<dbReference type="GO" id="GO:0005634">
    <property type="term" value="C:nucleus"/>
    <property type="evidence" value="ECO:0007669"/>
    <property type="project" value="TreeGrafter"/>
</dbReference>
<dbReference type="GO" id="GO:0034477">
    <property type="term" value="P:U6 snRNA 3'-end processing"/>
    <property type="evidence" value="ECO:0007669"/>
    <property type="project" value="InterPro"/>
</dbReference>
<proteinExistence type="predicted"/>
<evidence type="ECO:0000256" key="5">
    <source>
        <dbReference type="ARBA" id="ARBA00029543"/>
    </source>
</evidence>
<keyword evidence="3" id="KW-0456">Lyase</keyword>
<dbReference type="GO" id="GO:0016829">
    <property type="term" value="F:lyase activity"/>
    <property type="evidence" value="ECO:0007669"/>
    <property type="project" value="UniProtKB-KW"/>
</dbReference>
<dbReference type="Proteomes" id="UP000220797">
    <property type="component" value="Unassembled WGS sequence"/>
</dbReference>
<dbReference type="Gene3D" id="3.90.1140.10">
    <property type="entry name" value="Cyclic phosphodiesterase"/>
    <property type="match status" value="1"/>
</dbReference>
<evidence type="ECO:0000313" key="8">
    <source>
        <dbReference type="Proteomes" id="UP000220797"/>
    </source>
</evidence>
<comment type="caution">
    <text evidence="7">The sequence shown here is derived from an EMBL/GenBank/DDBJ whole genome shotgun (WGS) entry which is preliminary data.</text>
</comment>
<keyword evidence="4" id="KW-0539">Nucleus</keyword>
<dbReference type="VEuPathDB" id="PlasmoDB:PGAL8A_00255600"/>
<dbReference type="GeneID" id="39731084"/>
<accession>A0A1J1GRJ3</accession>
<evidence type="ECO:0000256" key="3">
    <source>
        <dbReference type="ARBA" id="ARBA00023239"/>
    </source>
</evidence>
<sequence>MTNKGDFNVYIYIPVAYNEIIKKRSEYCYDILFKLINKQFNIYNVKSNQNDLFTKQNNELNKEEILKHIYYQIDNLNIDKKVQYDEKKDIEDSLHITIVGSVQIKRYMISSFINKVKEEMKNQNCFYLFFKKDVDLYKSQKNTKYFCSYSVNSEQQKLHLDPLIKKINKILNQFGLNNNYVNRICHVSLAYTDTSLETILEKNKLNVNDMFWPNINEIIIDNNSNHNTDDFYIYVNCIHVCIGNKLYKIHFKNFSNSNLLESDDFYVSSTDES</sequence>
<dbReference type="OMA" id="YFCAYSV"/>
<keyword evidence="8" id="KW-1185">Reference proteome</keyword>
<name>A0A1J1GRJ3_PLAGA</name>
<dbReference type="PANTHER" id="PTHR13522:SF3">
    <property type="entry name" value="U6 SNRNA PHOSPHODIESTERASE 1"/>
    <property type="match status" value="1"/>
</dbReference>
<keyword evidence="2" id="KW-0378">Hydrolase</keyword>
<evidence type="ECO:0000256" key="2">
    <source>
        <dbReference type="ARBA" id="ARBA00022801"/>
    </source>
</evidence>
<evidence type="ECO:0000256" key="1">
    <source>
        <dbReference type="ARBA" id="ARBA00022722"/>
    </source>
</evidence>
<protein>
    <recommendedName>
        <fullName evidence="5">U6 snRNA phosphodiesterase 1</fullName>
    </recommendedName>
    <alternativeName>
        <fullName evidence="6">3'-5' RNA exonuclease USB1</fullName>
    </alternativeName>
</protein>
<dbReference type="RefSeq" id="XP_028527964.1">
    <property type="nucleotide sequence ID" value="XM_028671297.1"/>
</dbReference>
<dbReference type="OrthoDB" id="49151at2759"/>
<gene>
    <name evidence="7" type="primary">USB1</name>
    <name evidence="7" type="ORF">PGAL8A_00255600</name>
</gene>
<dbReference type="GO" id="GO:0000175">
    <property type="term" value="F:3'-5'-RNA exonuclease activity"/>
    <property type="evidence" value="ECO:0007669"/>
    <property type="project" value="TreeGrafter"/>
</dbReference>